<evidence type="ECO:0000256" key="4">
    <source>
        <dbReference type="SAM" id="Phobius"/>
    </source>
</evidence>
<evidence type="ECO:0000313" key="6">
    <source>
        <dbReference type="EMBL" id="ABJ04965.1"/>
    </source>
</evidence>
<feature type="compositionally biased region" description="Basic and acidic residues" evidence="3">
    <location>
        <begin position="58"/>
        <end position="77"/>
    </location>
</feature>
<feature type="domain" description="Cadherin-like" evidence="5">
    <location>
        <begin position="205"/>
        <end position="292"/>
    </location>
</feature>
<proteinExistence type="predicted"/>
<dbReference type="InterPro" id="IPR018511">
    <property type="entry name" value="Hemolysin-typ_Ca-bd_CS"/>
</dbReference>
<organism evidence="6">
    <name type="scientific">Rhodopseudomonas palustris (strain BisA53)</name>
    <dbReference type="NCBI Taxonomy" id="316055"/>
    <lineage>
        <taxon>Bacteria</taxon>
        <taxon>Pseudomonadati</taxon>
        <taxon>Pseudomonadota</taxon>
        <taxon>Alphaproteobacteria</taxon>
        <taxon>Hyphomicrobiales</taxon>
        <taxon>Nitrobacteraceae</taxon>
        <taxon>Rhodopseudomonas</taxon>
    </lineage>
</organism>
<dbReference type="eggNOG" id="COG2931">
    <property type="taxonomic scope" value="Bacteria"/>
</dbReference>
<dbReference type="STRING" id="316055.RPE_1009"/>
<evidence type="ECO:0000259" key="5">
    <source>
        <dbReference type="Pfam" id="PF17892"/>
    </source>
</evidence>
<name>Q07SW9_RHOP5</name>
<dbReference type="PROSITE" id="PS00330">
    <property type="entry name" value="HEMOLYSIN_CALCIUM"/>
    <property type="match status" value="3"/>
</dbReference>
<accession>Q07SW9</accession>
<keyword evidence="2" id="KW-0964">Secreted</keyword>
<feature type="compositionally biased region" description="Low complexity" evidence="3">
    <location>
        <begin position="114"/>
        <end position="126"/>
    </location>
</feature>
<dbReference type="OrthoDB" id="7738102at2"/>
<dbReference type="GO" id="GO:0005576">
    <property type="term" value="C:extracellular region"/>
    <property type="evidence" value="ECO:0007669"/>
    <property type="project" value="UniProtKB-SubCell"/>
</dbReference>
<evidence type="ECO:0000256" key="3">
    <source>
        <dbReference type="SAM" id="MobiDB-lite"/>
    </source>
</evidence>
<comment type="subcellular location">
    <subcellularLocation>
        <location evidence="1">Secreted</location>
    </subcellularLocation>
</comment>
<sequence>MITVKATRSSQQGAETTREDFVVEEQNKRRWVPLAFLLFLTACAAFLKSFMPVGLEAHEEPQKPRGHEDEAGARTPDDAIVAEGEDDDLTTGAIGSKPKSSDNVAPVRIGLSGDGAASAAPGSPGDVKGPPSPVIQINSAPIGDPVRAGNDNGPERSSNAGGGSGGGGGGGGGGRDEPPIRPRPNSPTGTNDGSAGNPGSDGLRNRAPRINAPVYLPNVVGCEALTISLLLLAGASDPDGDSLRVIGLSSSSGTLTQAEDGGWIFTRDQGMLGNVTLTYAISDGQQSIQQVAYFSVVEAPPIIGTVGDDNLLGTHCADTIDGSAGDDNIDAREGDDVIFGGIGNDTIIAGSGSDIVYAGPGNDIVFAGAGNDIVFGGSGNDRLFGEDGNDSLFGEDGDDQLFGGAGNDVLMGGIGNDLLSGGLGDDVLSDGEGSDTVRGDEGDDYVVAAADGAPDDLSGGDGLDTLDYSAARLSIHVNFAEGTAEGEEIGNDSVEGFEAIIGGSGNDKLTAGLESVSMHGGAGDDLISDGSGADTVDAGDDDDCVVAAMDGTDDRYSGGSGRDTLDYSSATLSITVDLGEGSAEGIEIGRDLLAEFEEIIGGDGNDHFIGGSNSVAFTGGGGDDTFEFQRRDDDHQPDLIRKITDFTVGDRIVTATYQIYYLDEDDAADEVADLFDDIYLANEGDRRPVRFRFEQQDECDVTLIDVHDRPDNDQDFYSIQLSGHHQLQFTVAVS</sequence>
<feature type="compositionally biased region" description="Gly residues" evidence="3">
    <location>
        <begin position="160"/>
        <end position="173"/>
    </location>
</feature>
<dbReference type="GO" id="GO:0005509">
    <property type="term" value="F:calcium ion binding"/>
    <property type="evidence" value="ECO:0007669"/>
    <property type="project" value="InterPro"/>
</dbReference>
<dbReference type="PANTHER" id="PTHR38340">
    <property type="entry name" value="S-LAYER PROTEIN"/>
    <property type="match status" value="1"/>
</dbReference>
<dbReference type="PRINTS" id="PR00313">
    <property type="entry name" value="CABNDNGRPT"/>
</dbReference>
<dbReference type="Pfam" id="PF17892">
    <property type="entry name" value="Cadherin_5"/>
    <property type="match status" value="1"/>
</dbReference>
<dbReference type="SUPFAM" id="SSF51120">
    <property type="entry name" value="beta-Roll"/>
    <property type="match status" value="3"/>
</dbReference>
<dbReference type="Pfam" id="PF00353">
    <property type="entry name" value="HemolysinCabind"/>
    <property type="match status" value="7"/>
</dbReference>
<dbReference type="AlphaFoldDB" id="Q07SW9"/>
<dbReference type="InterPro" id="IPR011049">
    <property type="entry name" value="Serralysin-like_metalloprot_C"/>
</dbReference>
<evidence type="ECO:0000256" key="1">
    <source>
        <dbReference type="ARBA" id="ARBA00004613"/>
    </source>
</evidence>
<keyword evidence="4" id="KW-1133">Transmembrane helix</keyword>
<dbReference type="InterPro" id="IPR041690">
    <property type="entry name" value="Cadherin_5"/>
</dbReference>
<dbReference type="InterPro" id="IPR050557">
    <property type="entry name" value="RTX_toxin/Mannuronan_C5-epim"/>
</dbReference>
<dbReference type="PANTHER" id="PTHR38340:SF1">
    <property type="entry name" value="S-LAYER PROTEIN"/>
    <property type="match status" value="1"/>
</dbReference>
<keyword evidence="4" id="KW-0812">Transmembrane</keyword>
<dbReference type="Gene3D" id="2.150.10.10">
    <property type="entry name" value="Serralysin-like metalloprotease, C-terminal"/>
    <property type="match status" value="4"/>
</dbReference>
<gene>
    <name evidence="6" type="ordered locus">RPE_1009</name>
</gene>
<feature type="transmembrane region" description="Helical" evidence="4">
    <location>
        <begin position="34"/>
        <end position="55"/>
    </location>
</feature>
<dbReference type="HOGENOM" id="CLU_016761_0_0_5"/>
<dbReference type="EMBL" id="CP000463">
    <property type="protein sequence ID" value="ABJ04965.1"/>
    <property type="molecule type" value="Genomic_DNA"/>
</dbReference>
<reference evidence="6" key="1">
    <citation type="submission" date="2006-09" db="EMBL/GenBank/DDBJ databases">
        <title>Complete sequence of Rhodopseudomonas palustris BisA53.</title>
        <authorList>
            <consortium name="US DOE Joint Genome Institute"/>
            <person name="Copeland A."/>
            <person name="Lucas S."/>
            <person name="Lapidus A."/>
            <person name="Barry K."/>
            <person name="Detter J.C."/>
            <person name="Glavina del Rio T."/>
            <person name="Hammon N."/>
            <person name="Israni S."/>
            <person name="Dalin E."/>
            <person name="Tice H."/>
            <person name="Pitluck S."/>
            <person name="Chain P."/>
            <person name="Malfatti S."/>
            <person name="Shin M."/>
            <person name="Vergez L."/>
            <person name="Schmutz J."/>
            <person name="Larimer F."/>
            <person name="Land M."/>
            <person name="Hauser L."/>
            <person name="Pelletier D.A."/>
            <person name="Kyrpides N."/>
            <person name="Kim E."/>
            <person name="Harwood C.S."/>
            <person name="Oda Y."/>
            <person name="Richardson P."/>
        </authorList>
    </citation>
    <scope>NUCLEOTIDE SEQUENCE [LARGE SCALE GENOMIC DNA]</scope>
    <source>
        <strain evidence="6">BisA53</strain>
    </source>
</reference>
<protein>
    <submittedName>
        <fullName evidence="6">RTX toxins and related Ca2+-binding proteins-like protein</fullName>
    </submittedName>
</protein>
<dbReference type="KEGG" id="rpe:RPE_1009"/>
<evidence type="ECO:0000256" key="2">
    <source>
        <dbReference type="ARBA" id="ARBA00022525"/>
    </source>
</evidence>
<feature type="compositionally biased region" description="Polar residues" evidence="3">
    <location>
        <begin position="1"/>
        <end position="15"/>
    </location>
</feature>
<keyword evidence="4" id="KW-0472">Membrane</keyword>
<feature type="region of interest" description="Disordered" evidence="3">
    <location>
        <begin position="1"/>
        <end position="20"/>
    </location>
</feature>
<dbReference type="InterPro" id="IPR001343">
    <property type="entry name" value="Hemolysn_Ca-bd"/>
</dbReference>
<feature type="region of interest" description="Disordered" evidence="3">
    <location>
        <begin position="58"/>
        <end position="206"/>
    </location>
</feature>